<dbReference type="InterPro" id="IPR050271">
    <property type="entry name" value="UDP-glycosyltransferase"/>
</dbReference>
<dbReference type="CDD" id="cd03784">
    <property type="entry name" value="GT1_Gtf-like"/>
    <property type="match status" value="1"/>
</dbReference>
<keyword evidence="4" id="KW-0812">Transmembrane</keyword>
<dbReference type="PANTHER" id="PTHR48043:SF159">
    <property type="entry name" value="EG:EG0003.4 PROTEIN-RELATED"/>
    <property type="match status" value="1"/>
</dbReference>
<evidence type="ECO:0000256" key="4">
    <source>
        <dbReference type="SAM" id="Phobius"/>
    </source>
</evidence>
<dbReference type="InterPro" id="IPR002213">
    <property type="entry name" value="UDP_glucos_trans"/>
</dbReference>
<keyword evidence="3" id="KW-0808">Transferase</keyword>
<dbReference type="PANTHER" id="PTHR48043">
    <property type="entry name" value="EG:EG0003.4 PROTEIN-RELATED"/>
    <property type="match status" value="1"/>
</dbReference>
<keyword evidence="4" id="KW-0472">Membrane</keyword>
<dbReference type="Gene3D" id="3.40.50.2000">
    <property type="entry name" value="Glycogen Phosphorylase B"/>
    <property type="match status" value="1"/>
</dbReference>
<evidence type="ECO:0000256" key="3">
    <source>
        <dbReference type="ARBA" id="ARBA00022679"/>
    </source>
</evidence>
<dbReference type="SUPFAM" id="SSF53756">
    <property type="entry name" value="UDP-Glycosyltransferase/glycogen phosphorylase"/>
    <property type="match status" value="1"/>
</dbReference>
<dbReference type="EMBL" id="OA569586">
    <property type="protein sequence ID" value="CAD7202609.1"/>
    <property type="molecule type" value="Genomic_DNA"/>
</dbReference>
<sequence>MKGIPDTQFAEMLPFILSPLPFLTLYAHVWVGHGTWDELLSTMEVLRWRLLLSSGWRAHQYWDVTWLASYSKSTLIGCPPSSPEAAFSKLYHVAPKLKVQPPSSHTKKSRTSPITTFTTQHSIVAEGTAGNVAEGTAGIVAEGTAAVELNTTSVLANYATEAVFTMKLQTSLPLFLMCYQVYGANILGLLTLTSYSHHIWNRSLMQALAARGHQVTVVSPDSDPNTGPNLTYILLEGSYENIMNNFKFSGGWDDSFYKRTSFLAKWSFVNCEYQMSSTKGMKQILGYPDGKVFDLIISEAAFTECFMTLIPKFGNPPVVLVSGVGIPPFVDKITGTPANPSYIPDYQLPLSDTMDFQERFLNFLTYLVNDIFHTYYYLPKLEEIASRHLGYKVKSIDEVRRNISILLSNSFHGFDTPRPLMPNVIPVGGMHLKPASPLPKSLKTFLDGAKNGAIVFALGSNVRSDQLALETRKALLDAFSQLPQRILWKFETEDLPGKPDNVMISKWLPQSDVLAHSNVRLFITHCGLYSTQEAIYFGVPIVGIPFFMDQHSNFYRLKELGVGEGLVFSSLTKDKVLNTINAVIGNSSYASNMKRLSAIFHDQPETPLERAVYWTEYVLRHGGAPHLRSVAVDLPLYQYLLLDVGLVLLLLLGAMLAVLVLLFKLLRRVLRNKSKQKQQ</sequence>
<comment type="similarity">
    <text evidence="1">Belongs to the UDP-glycosyltransferase family.</text>
</comment>
<gene>
    <name evidence="5" type="ORF">TDIB3V08_LOCUS8791</name>
</gene>
<protein>
    <recommendedName>
        <fullName evidence="6">UDP-glycosyltransferases domain-containing protein</fullName>
    </recommendedName>
</protein>
<evidence type="ECO:0000256" key="2">
    <source>
        <dbReference type="ARBA" id="ARBA00022676"/>
    </source>
</evidence>
<dbReference type="AlphaFoldDB" id="A0A7R8ZAR8"/>
<dbReference type="InterPro" id="IPR035595">
    <property type="entry name" value="UDP_glycos_trans_CS"/>
</dbReference>
<keyword evidence="4" id="KW-1133">Transmembrane helix</keyword>
<accession>A0A7R8ZAR8</accession>
<feature type="transmembrane region" description="Helical" evidence="4">
    <location>
        <begin position="636"/>
        <end position="663"/>
    </location>
</feature>
<evidence type="ECO:0000256" key="1">
    <source>
        <dbReference type="ARBA" id="ARBA00009995"/>
    </source>
</evidence>
<dbReference type="PROSITE" id="PS00375">
    <property type="entry name" value="UDPGT"/>
    <property type="match status" value="1"/>
</dbReference>
<dbReference type="FunFam" id="3.40.50.2000:FF:000050">
    <property type="entry name" value="UDP-glucuronosyltransferase"/>
    <property type="match status" value="1"/>
</dbReference>
<organism evidence="5">
    <name type="scientific">Timema douglasi</name>
    <name type="common">Walking stick</name>
    <dbReference type="NCBI Taxonomy" id="61478"/>
    <lineage>
        <taxon>Eukaryota</taxon>
        <taxon>Metazoa</taxon>
        <taxon>Ecdysozoa</taxon>
        <taxon>Arthropoda</taxon>
        <taxon>Hexapoda</taxon>
        <taxon>Insecta</taxon>
        <taxon>Pterygota</taxon>
        <taxon>Neoptera</taxon>
        <taxon>Polyneoptera</taxon>
        <taxon>Phasmatodea</taxon>
        <taxon>Timematodea</taxon>
        <taxon>Timematoidea</taxon>
        <taxon>Timematidae</taxon>
        <taxon>Timema</taxon>
    </lineage>
</organism>
<evidence type="ECO:0008006" key="6">
    <source>
        <dbReference type="Google" id="ProtNLM"/>
    </source>
</evidence>
<reference evidence="5" key="1">
    <citation type="submission" date="2020-11" db="EMBL/GenBank/DDBJ databases">
        <authorList>
            <person name="Tran Van P."/>
        </authorList>
    </citation>
    <scope>NUCLEOTIDE SEQUENCE</scope>
</reference>
<dbReference type="GO" id="GO:0008194">
    <property type="term" value="F:UDP-glycosyltransferase activity"/>
    <property type="evidence" value="ECO:0007669"/>
    <property type="project" value="InterPro"/>
</dbReference>
<proteinExistence type="inferred from homology"/>
<name>A0A7R8ZAR8_TIMDO</name>
<evidence type="ECO:0000313" key="5">
    <source>
        <dbReference type="EMBL" id="CAD7202609.1"/>
    </source>
</evidence>
<dbReference type="Pfam" id="PF00201">
    <property type="entry name" value="UDPGT"/>
    <property type="match status" value="1"/>
</dbReference>
<keyword evidence="2" id="KW-0328">Glycosyltransferase</keyword>